<dbReference type="Gene3D" id="1.25.40.20">
    <property type="entry name" value="Ankyrin repeat-containing domain"/>
    <property type="match status" value="1"/>
</dbReference>
<feature type="compositionally biased region" description="Acidic residues" evidence="1">
    <location>
        <begin position="39"/>
        <end position="49"/>
    </location>
</feature>
<dbReference type="InterPro" id="IPR036770">
    <property type="entry name" value="Ankyrin_rpt-contain_sf"/>
</dbReference>
<protein>
    <submittedName>
        <fullName evidence="2">Uncharacterized protein</fullName>
    </submittedName>
</protein>
<gene>
    <name evidence="2" type="ORF">GOCE00092_LOCUS28387</name>
</gene>
<reference evidence="2" key="1">
    <citation type="submission" date="2021-01" db="EMBL/GenBank/DDBJ databases">
        <authorList>
            <person name="Corre E."/>
            <person name="Pelletier E."/>
            <person name="Niang G."/>
            <person name="Scheremetjew M."/>
            <person name="Finn R."/>
            <person name="Kale V."/>
            <person name="Holt S."/>
            <person name="Cochrane G."/>
            <person name="Meng A."/>
            <person name="Brown T."/>
            <person name="Cohen L."/>
        </authorList>
    </citation>
    <scope>NUCLEOTIDE SEQUENCE</scope>
    <source>
        <strain evidence="2">CCMP 410</strain>
    </source>
</reference>
<sequence>MSEETPAEPPTEPPTEEMPLPEEQVEAPIPAISQSSTDDGVEVDPDEGIPDFIPKKEKPEPVLSFEAPEDDEPETPAAEPSLPEQDGIMYWGVTSELHMMCCEADQRPAVRSWDEVLEWVSANESTAKEQCLKREGELKLVPLAIVCQEAPLKVVETLAKLEPDALDVRDKYGDMPLHRCCLQNRNEWQFKACKLLLKHNSLKVCDGWGRTPLMCALESPRGPMKLPCYEILSVGGALEIPNRKGILPLKVAQTMDSSMASDICDLFECA</sequence>
<name>A0A7S1YMD3_9STRA</name>
<feature type="region of interest" description="Disordered" evidence="1">
    <location>
        <begin position="1"/>
        <end position="86"/>
    </location>
</feature>
<dbReference type="SUPFAM" id="SSF48403">
    <property type="entry name" value="Ankyrin repeat"/>
    <property type="match status" value="1"/>
</dbReference>
<dbReference type="AlphaFoldDB" id="A0A7S1YMD3"/>
<dbReference type="EMBL" id="HBGK01053857">
    <property type="protein sequence ID" value="CAD9312797.1"/>
    <property type="molecule type" value="Transcribed_RNA"/>
</dbReference>
<evidence type="ECO:0000313" key="2">
    <source>
        <dbReference type="EMBL" id="CAD9312797.1"/>
    </source>
</evidence>
<accession>A0A7S1YMD3</accession>
<proteinExistence type="predicted"/>
<dbReference type="InterPro" id="IPR002110">
    <property type="entry name" value="Ankyrin_rpt"/>
</dbReference>
<evidence type="ECO:0000256" key="1">
    <source>
        <dbReference type="SAM" id="MobiDB-lite"/>
    </source>
</evidence>
<dbReference type="Pfam" id="PF12796">
    <property type="entry name" value="Ank_2"/>
    <property type="match status" value="1"/>
</dbReference>
<organism evidence="2">
    <name type="scientific">Grammatophora oceanica</name>
    <dbReference type="NCBI Taxonomy" id="210454"/>
    <lineage>
        <taxon>Eukaryota</taxon>
        <taxon>Sar</taxon>
        <taxon>Stramenopiles</taxon>
        <taxon>Ochrophyta</taxon>
        <taxon>Bacillariophyta</taxon>
        <taxon>Fragilariophyceae</taxon>
        <taxon>Fragilariophycidae</taxon>
        <taxon>Rhabdonematales</taxon>
        <taxon>Grammatophoraceae</taxon>
        <taxon>Grammatophora</taxon>
    </lineage>
</organism>